<dbReference type="InterPro" id="IPR029045">
    <property type="entry name" value="ClpP/crotonase-like_dom_sf"/>
</dbReference>
<organism evidence="5 6">
    <name type="scientific">Elysia marginata</name>
    <dbReference type="NCBI Taxonomy" id="1093978"/>
    <lineage>
        <taxon>Eukaryota</taxon>
        <taxon>Metazoa</taxon>
        <taxon>Spiralia</taxon>
        <taxon>Lophotrochozoa</taxon>
        <taxon>Mollusca</taxon>
        <taxon>Gastropoda</taxon>
        <taxon>Heterobranchia</taxon>
        <taxon>Euthyneura</taxon>
        <taxon>Panpulmonata</taxon>
        <taxon>Sacoglossa</taxon>
        <taxon>Placobranchoidea</taxon>
        <taxon>Plakobranchidae</taxon>
        <taxon>Elysia</taxon>
    </lineage>
</organism>
<name>A0AAV4JN44_9GAST</name>
<keyword evidence="6" id="KW-1185">Reference proteome</keyword>
<sequence length="263" mass="29628">MSRCIQLGTHLHKPVKNFGTMALYFVNDIAVIVMDNGENRLNKKFVLEFDELLDYVESNSSCHGLITTSEGKFYGNGLDVDWLNGISAEETGDFFLKFSKLLMRLLLFPLPSLAAINGHAFAGGALFAITHDLRVQRHDKGWLCFNEVLINEQFIQFHIPLMRAKIGPGQIYTDAIILGKRYTGSEALDCGLVHAAPSMSLLLSESIQLLKSFSGKSGYPRKSLHLMKSDVYRDVVSQYQKDLSNDHIKERWCRSPNNKKAKL</sequence>
<keyword evidence="4" id="KW-0472">Membrane</keyword>
<evidence type="ECO:0000256" key="3">
    <source>
        <dbReference type="ARBA" id="ARBA00023098"/>
    </source>
</evidence>
<keyword evidence="4" id="KW-1133">Transmembrane helix</keyword>
<reference evidence="5 6" key="1">
    <citation type="journal article" date="2021" name="Elife">
        <title>Chloroplast acquisition without the gene transfer in kleptoplastic sea slugs, Plakobranchus ocellatus.</title>
        <authorList>
            <person name="Maeda T."/>
            <person name="Takahashi S."/>
            <person name="Yoshida T."/>
            <person name="Shimamura S."/>
            <person name="Takaki Y."/>
            <person name="Nagai Y."/>
            <person name="Toyoda A."/>
            <person name="Suzuki Y."/>
            <person name="Arimoto A."/>
            <person name="Ishii H."/>
            <person name="Satoh N."/>
            <person name="Nishiyama T."/>
            <person name="Hasebe M."/>
            <person name="Maruyama T."/>
            <person name="Minagawa J."/>
            <person name="Obokata J."/>
            <person name="Shigenobu S."/>
        </authorList>
    </citation>
    <scope>NUCLEOTIDE SEQUENCE [LARGE SCALE GENOMIC DNA]</scope>
</reference>
<dbReference type="CDD" id="cd06558">
    <property type="entry name" value="crotonase-like"/>
    <property type="match status" value="1"/>
</dbReference>
<comment type="caution">
    <text evidence="5">The sequence shown here is derived from an EMBL/GenBank/DDBJ whole genome shotgun (WGS) entry which is preliminary data.</text>
</comment>
<keyword evidence="4" id="KW-0812">Transmembrane</keyword>
<evidence type="ECO:0000256" key="2">
    <source>
        <dbReference type="ARBA" id="ARBA00000765"/>
    </source>
</evidence>
<dbReference type="GO" id="GO:0004165">
    <property type="term" value="F:delta(3)-delta(2)-enoyl-CoA isomerase activity"/>
    <property type="evidence" value="ECO:0007669"/>
    <property type="project" value="UniProtKB-EC"/>
</dbReference>
<dbReference type="PANTHER" id="PTHR11941:SF75">
    <property type="entry name" value="ENOYL-COA HYDRATASE_ISOMERASE FAMILY PROTEIN"/>
    <property type="match status" value="1"/>
</dbReference>
<dbReference type="GO" id="GO:0006635">
    <property type="term" value="P:fatty acid beta-oxidation"/>
    <property type="evidence" value="ECO:0007669"/>
    <property type="project" value="TreeGrafter"/>
</dbReference>
<evidence type="ECO:0000313" key="6">
    <source>
        <dbReference type="Proteomes" id="UP000762676"/>
    </source>
</evidence>
<keyword evidence="3" id="KW-0443">Lipid metabolism</keyword>
<dbReference type="Gene3D" id="3.90.226.10">
    <property type="entry name" value="2-enoyl-CoA Hydratase, Chain A, domain 1"/>
    <property type="match status" value="1"/>
</dbReference>
<dbReference type="FunFam" id="3.90.226.10:FF:000049">
    <property type="entry name" value="Enoyl-CoA delta isomerase 3"/>
    <property type="match status" value="1"/>
</dbReference>
<dbReference type="InterPro" id="IPR001753">
    <property type="entry name" value="Enoyl-CoA_hydra/iso"/>
</dbReference>
<proteinExistence type="predicted"/>
<dbReference type="Proteomes" id="UP000762676">
    <property type="component" value="Unassembled WGS sequence"/>
</dbReference>
<feature type="transmembrane region" description="Helical" evidence="4">
    <location>
        <begin position="105"/>
        <end position="129"/>
    </location>
</feature>
<evidence type="ECO:0000256" key="1">
    <source>
        <dbReference type="ARBA" id="ARBA00000452"/>
    </source>
</evidence>
<accession>A0AAV4JN44</accession>
<keyword evidence="5" id="KW-0413">Isomerase</keyword>
<dbReference type="GO" id="GO:0005777">
    <property type="term" value="C:peroxisome"/>
    <property type="evidence" value="ECO:0007669"/>
    <property type="project" value="TreeGrafter"/>
</dbReference>
<evidence type="ECO:0000313" key="5">
    <source>
        <dbReference type="EMBL" id="GFS24213.1"/>
    </source>
</evidence>
<dbReference type="EMBL" id="BMAT01007016">
    <property type="protein sequence ID" value="GFS24213.1"/>
    <property type="molecule type" value="Genomic_DNA"/>
</dbReference>
<gene>
    <name evidence="5" type="ORF">ElyMa_003409700</name>
</gene>
<dbReference type="PANTHER" id="PTHR11941">
    <property type="entry name" value="ENOYL-COA HYDRATASE-RELATED"/>
    <property type="match status" value="1"/>
</dbReference>
<dbReference type="SUPFAM" id="SSF52096">
    <property type="entry name" value="ClpP/crotonase"/>
    <property type="match status" value="1"/>
</dbReference>
<comment type="catalytic activity">
    <reaction evidence="1">
        <text>a (3Z)-enoyl-CoA = a 4-saturated (2E)-enoyl-CoA</text>
        <dbReference type="Rhea" id="RHEA:45900"/>
        <dbReference type="ChEBI" id="CHEBI:85097"/>
        <dbReference type="ChEBI" id="CHEBI:85489"/>
        <dbReference type="EC" id="5.3.3.8"/>
    </reaction>
</comment>
<protein>
    <submittedName>
        <fullName evidence="5">Enoyl-CoA delta isomerase 3-like</fullName>
    </submittedName>
</protein>
<comment type="catalytic activity">
    <reaction evidence="2">
        <text>a (3E)-enoyl-CoA = a 4-saturated (2E)-enoyl-CoA</text>
        <dbReference type="Rhea" id="RHEA:45228"/>
        <dbReference type="ChEBI" id="CHEBI:58521"/>
        <dbReference type="ChEBI" id="CHEBI:85097"/>
        <dbReference type="EC" id="5.3.3.8"/>
    </reaction>
</comment>
<evidence type="ECO:0000256" key="4">
    <source>
        <dbReference type="SAM" id="Phobius"/>
    </source>
</evidence>
<dbReference type="AlphaFoldDB" id="A0AAV4JN44"/>
<dbReference type="Pfam" id="PF00378">
    <property type="entry name" value="ECH_1"/>
    <property type="match status" value="1"/>
</dbReference>